<evidence type="ECO:0000256" key="2">
    <source>
        <dbReference type="ARBA" id="ARBA00005941"/>
    </source>
</evidence>
<dbReference type="PANTHER" id="PTHR36541">
    <property type="entry name" value="SUPEROXIDE REDUCTASE-RELATED"/>
    <property type="match status" value="1"/>
</dbReference>
<evidence type="ECO:0000256" key="1">
    <source>
        <dbReference type="ARBA" id="ARBA00001973"/>
    </source>
</evidence>
<dbReference type="NCBIfam" id="TIGR00332">
    <property type="entry name" value="neela_ferrous"/>
    <property type="match status" value="1"/>
</dbReference>
<dbReference type="SUPFAM" id="SSF57802">
    <property type="entry name" value="Rubredoxin-like"/>
    <property type="match status" value="1"/>
</dbReference>
<dbReference type="NCBIfam" id="TIGR00319">
    <property type="entry name" value="desulf_FeS4"/>
    <property type="match status" value="1"/>
</dbReference>
<evidence type="ECO:0000313" key="18">
    <source>
        <dbReference type="Proteomes" id="UP000199135"/>
    </source>
</evidence>
<feature type="binding site" evidence="12">
    <location>
        <position position="9"/>
    </location>
    <ligand>
        <name>Fe cation</name>
        <dbReference type="ChEBI" id="CHEBI:24875"/>
        <label>1</label>
    </ligand>
</feature>
<evidence type="ECO:0000313" key="17">
    <source>
        <dbReference type="Proteomes" id="UP000199128"/>
    </source>
</evidence>
<feature type="binding site" evidence="12">
    <location>
        <position position="48"/>
    </location>
    <ligand>
        <name>Fe cation</name>
        <dbReference type="ChEBI" id="CHEBI:24875"/>
        <label>1</label>
    </ligand>
</feature>
<keyword evidence="8 12" id="KW-0408">Iron</keyword>
<sequence>MAEVTFYRCAKCGNLVMLVNDGGGTLSCCGEPMKKLVAGSVDAAVEKHVPAIEPEGERISIKVGEVEHPMLEEHYIEWIALANDGRAIIKYLKPGEEPTARFRVAAGSHGTVYAYCNLHGLWKAEF</sequence>
<reference evidence="16" key="1">
    <citation type="submission" date="2016-10" db="EMBL/GenBank/DDBJ databases">
        <authorList>
            <person name="de Groot N.N."/>
        </authorList>
    </citation>
    <scope>NUCLEOTIDE SEQUENCE [LARGE SCALE GENOMIC DNA]</scope>
    <source>
        <strain evidence="16">KHGC19</strain>
    </source>
</reference>
<dbReference type="InterPro" id="IPR038094">
    <property type="entry name" value="Desulfoferrodoxin_N_sf"/>
</dbReference>
<evidence type="ECO:0000256" key="12">
    <source>
        <dbReference type="PIRSR" id="PIRSR604793-1"/>
    </source>
</evidence>
<dbReference type="Pfam" id="PF06397">
    <property type="entry name" value="Desulfoferrod_N"/>
    <property type="match status" value="1"/>
</dbReference>
<reference evidence="17 18" key="2">
    <citation type="submission" date="2016-10" db="EMBL/GenBank/DDBJ databases">
        <authorList>
            <person name="Varghese N."/>
            <person name="Submissions S."/>
        </authorList>
    </citation>
    <scope>NUCLEOTIDE SEQUENCE [LARGE SCALE GENOMIC DNA]</scope>
    <source>
        <strain evidence="17">KHGC19</strain>
        <strain evidence="15 18">WCP15</strain>
    </source>
</reference>
<evidence type="ECO:0000256" key="4">
    <source>
        <dbReference type="ARBA" id="ARBA00014839"/>
    </source>
</evidence>
<accession>A0A1H9NB85</accession>
<feature type="binding site" evidence="12">
    <location>
        <position position="29"/>
    </location>
    <ligand>
        <name>Fe cation</name>
        <dbReference type="ChEBI" id="CHEBI:24875"/>
        <label>1</label>
    </ligand>
</feature>
<protein>
    <recommendedName>
        <fullName evidence="4">Desulfoferrodoxin</fullName>
        <ecNumber evidence="3">1.15.1.2</ecNumber>
    </recommendedName>
    <alternativeName>
        <fullName evidence="10">Superoxide reductase</fullName>
    </alternativeName>
</protein>
<evidence type="ECO:0000256" key="11">
    <source>
        <dbReference type="ARBA" id="ARBA00047448"/>
    </source>
</evidence>
<evidence type="ECO:0000256" key="3">
    <source>
        <dbReference type="ARBA" id="ARBA00012679"/>
    </source>
</evidence>
<proteinExistence type="inferred from homology"/>
<name>A0A1H9NB85_9ACTN</name>
<dbReference type="EMBL" id="FNWT01000005">
    <property type="protein sequence ID" value="SEH55790.1"/>
    <property type="molecule type" value="Genomic_DNA"/>
</dbReference>
<dbReference type="RefSeq" id="WP_078686566.1">
    <property type="nucleotide sequence ID" value="NZ_FNWT01000005.1"/>
</dbReference>
<evidence type="ECO:0000256" key="7">
    <source>
        <dbReference type="ARBA" id="ARBA00022982"/>
    </source>
</evidence>
<dbReference type="Gene3D" id="2.20.28.100">
    <property type="entry name" value="Desulphoferrodoxin, N-terminal domain"/>
    <property type="match status" value="1"/>
</dbReference>
<dbReference type="InterPro" id="IPR004793">
    <property type="entry name" value="Desulfoferrodoxin_rbo"/>
</dbReference>
<gene>
    <name evidence="16" type="ORF">SAMN05216446_0341</name>
    <name evidence="15" type="ORF">SAMN05216447_105134</name>
</gene>
<feature type="binding site" evidence="12">
    <location>
        <position position="74"/>
    </location>
    <ligand>
        <name>Fe cation</name>
        <dbReference type="ChEBI" id="CHEBI:24875"/>
        <label>1</label>
    </ligand>
</feature>
<dbReference type="InterPro" id="IPR002742">
    <property type="entry name" value="Desulfoferrodoxin_Fe-bd_dom"/>
</dbReference>
<evidence type="ECO:0000313" key="15">
    <source>
        <dbReference type="EMBL" id="SEH55790.1"/>
    </source>
</evidence>
<dbReference type="AlphaFoldDB" id="A0A1H9NB85"/>
<feature type="domain" description="Desulfoferrodoxin ferrous iron-binding" evidence="13">
    <location>
        <begin position="41"/>
        <end position="124"/>
    </location>
</feature>
<feature type="binding site" evidence="12">
    <location>
        <position position="28"/>
    </location>
    <ligand>
        <name>Fe cation</name>
        <dbReference type="ChEBI" id="CHEBI:24875"/>
        <label>1</label>
    </ligand>
</feature>
<evidence type="ECO:0000256" key="6">
    <source>
        <dbReference type="ARBA" id="ARBA00022723"/>
    </source>
</evidence>
<dbReference type="CDD" id="cd00974">
    <property type="entry name" value="DSRD"/>
    <property type="match status" value="1"/>
</dbReference>
<comment type="catalytic activity">
    <reaction evidence="11">
        <text>reduced [rubredoxin] + superoxide + 2 H(+) = oxidized [rubredoxin] + H2O2</text>
        <dbReference type="Rhea" id="RHEA:21324"/>
        <dbReference type="Rhea" id="RHEA-COMP:10302"/>
        <dbReference type="Rhea" id="RHEA-COMP:10303"/>
        <dbReference type="ChEBI" id="CHEBI:15378"/>
        <dbReference type="ChEBI" id="CHEBI:16240"/>
        <dbReference type="ChEBI" id="CHEBI:18421"/>
        <dbReference type="ChEBI" id="CHEBI:29033"/>
        <dbReference type="ChEBI" id="CHEBI:29034"/>
        <dbReference type="EC" id="1.15.1.2"/>
    </reaction>
</comment>
<dbReference type="InterPro" id="IPR051233">
    <property type="entry name" value="Desulfoferrodoxin_SOR"/>
</dbReference>
<comment type="cofactor">
    <cofactor evidence="12">
        <name>Fe(3+)</name>
        <dbReference type="ChEBI" id="CHEBI:29034"/>
    </cofactor>
    <text evidence="12">Binds 1 Fe(3+) ion per subunit. The iron ion 1 is coordinated via 4 cysteine residues.</text>
</comment>
<feature type="binding site" evidence="12">
    <location>
        <position position="12"/>
    </location>
    <ligand>
        <name>Fe cation</name>
        <dbReference type="ChEBI" id="CHEBI:24875"/>
        <label>1</label>
    </ligand>
</feature>
<dbReference type="Proteomes" id="UP000199135">
    <property type="component" value="Unassembled WGS sequence"/>
</dbReference>
<evidence type="ECO:0000259" key="13">
    <source>
        <dbReference type="Pfam" id="PF01880"/>
    </source>
</evidence>
<evidence type="ECO:0000256" key="8">
    <source>
        <dbReference type="ARBA" id="ARBA00023004"/>
    </source>
</evidence>
<feature type="binding site" evidence="12">
    <location>
        <position position="119"/>
    </location>
    <ligand>
        <name>Fe cation</name>
        <dbReference type="ChEBI" id="CHEBI:24875"/>
        <label>2</label>
        <note>catalytic</note>
    </ligand>
</feature>
<dbReference type="EMBL" id="FOGP01000001">
    <property type="protein sequence ID" value="SER33148.1"/>
    <property type="molecule type" value="Genomic_DNA"/>
</dbReference>
<dbReference type="InterPro" id="IPR004462">
    <property type="entry name" value="Desulfoferrodoxin_N"/>
</dbReference>
<comment type="cofactor">
    <cofactor evidence="1">
        <name>Cu(2+)</name>
        <dbReference type="ChEBI" id="CHEBI:29036"/>
    </cofactor>
</comment>
<dbReference type="GO" id="GO:0005506">
    <property type="term" value="F:iron ion binding"/>
    <property type="evidence" value="ECO:0007669"/>
    <property type="project" value="InterPro"/>
</dbReference>
<feature type="binding site" evidence="12">
    <location>
        <position position="116"/>
    </location>
    <ligand>
        <name>Fe cation</name>
        <dbReference type="ChEBI" id="CHEBI:24875"/>
        <label>2</label>
        <note>catalytic</note>
    </ligand>
</feature>
<evidence type="ECO:0000256" key="10">
    <source>
        <dbReference type="ARBA" id="ARBA00031398"/>
    </source>
</evidence>
<comment type="function">
    <text evidence="9">Catalyzes the one-electron reduction of superoxide anion radical to hydrogen peroxide at a nonheme ferrous iron center. Plays a fundamental role in case of oxidative stress via its superoxide detoxification activity.</text>
</comment>
<keyword evidence="18" id="KW-1185">Reference proteome</keyword>
<dbReference type="SUPFAM" id="SSF49367">
    <property type="entry name" value="Superoxide reductase-like"/>
    <property type="match status" value="1"/>
</dbReference>
<keyword evidence="7" id="KW-0249">Electron transport</keyword>
<comment type="similarity">
    <text evidence="2">Belongs to the desulfoferrodoxin family.</text>
</comment>
<dbReference type="GO" id="GO:0019430">
    <property type="term" value="P:removal of superoxide radicals"/>
    <property type="evidence" value="ECO:0007669"/>
    <property type="project" value="InterPro"/>
</dbReference>
<keyword evidence="5" id="KW-0813">Transport</keyword>
<evidence type="ECO:0000313" key="16">
    <source>
        <dbReference type="EMBL" id="SER33148.1"/>
    </source>
</evidence>
<evidence type="ECO:0000259" key="14">
    <source>
        <dbReference type="Pfam" id="PF06397"/>
    </source>
</evidence>
<evidence type="ECO:0000256" key="5">
    <source>
        <dbReference type="ARBA" id="ARBA00022448"/>
    </source>
</evidence>
<evidence type="ECO:0000256" key="9">
    <source>
        <dbReference type="ARBA" id="ARBA00024690"/>
    </source>
</evidence>
<dbReference type="PANTHER" id="PTHR36541:SF1">
    <property type="entry name" value="SUPEROXIDE REDUCTASE-RELATED"/>
    <property type="match status" value="1"/>
</dbReference>
<dbReference type="Gene3D" id="2.60.40.730">
    <property type="entry name" value="SOR catalytic domain"/>
    <property type="match status" value="1"/>
</dbReference>
<organism evidence="16 17">
    <name type="scientific">Parafannyhessea umbonata</name>
    <dbReference type="NCBI Taxonomy" id="604330"/>
    <lineage>
        <taxon>Bacteria</taxon>
        <taxon>Bacillati</taxon>
        <taxon>Actinomycetota</taxon>
        <taxon>Coriobacteriia</taxon>
        <taxon>Coriobacteriales</taxon>
        <taxon>Atopobiaceae</taxon>
        <taxon>Parafannyhessea</taxon>
    </lineage>
</organism>
<dbReference type="InterPro" id="IPR036073">
    <property type="entry name" value="Desulfoferrodoxin_Fe-bd_dom_sf"/>
</dbReference>
<dbReference type="Proteomes" id="UP000199128">
    <property type="component" value="Unassembled WGS sequence"/>
</dbReference>
<dbReference type="NCBIfam" id="TIGR00320">
    <property type="entry name" value="dfx_rbo"/>
    <property type="match status" value="1"/>
</dbReference>
<dbReference type="GO" id="GO:0050605">
    <property type="term" value="F:superoxide reductase activity"/>
    <property type="evidence" value="ECO:0007669"/>
    <property type="project" value="UniProtKB-EC"/>
</dbReference>
<dbReference type="EC" id="1.15.1.2" evidence="3"/>
<feature type="domain" description="Desulfoferrodoxin N-terminal" evidence="14">
    <location>
        <begin position="5"/>
        <end position="36"/>
    </location>
</feature>
<feature type="binding site" evidence="12">
    <location>
        <position position="68"/>
    </location>
    <ligand>
        <name>Fe cation</name>
        <dbReference type="ChEBI" id="CHEBI:24875"/>
        <label>1</label>
    </ligand>
</feature>
<comment type="cofactor">
    <cofactor evidence="12">
        <name>Fe(2+)</name>
        <dbReference type="ChEBI" id="CHEBI:29033"/>
    </cofactor>
    <text evidence="12">Binds 1 Fe(2+) ion per subunit. The iron ion 2 is coordinated via four histidines and one cysteine residue.</text>
</comment>
<keyword evidence="6 12" id="KW-0479">Metal-binding</keyword>
<dbReference type="Pfam" id="PF01880">
    <property type="entry name" value="Desulfoferrodox"/>
    <property type="match status" value="1"/>
</dbReference>